<dbReference type="AlphaFoldDB" id="A0A9P7Z9F6"/>
<evidence type="ECO:0000313" key="2">
    <source>
        <dbReference type="Proteomes" id="UP000887226"/>
    </source>
</evidence>
<organism evidence="1 2">
    <name type="scientific">Calycina marina</name>
    <dbReference type="NCBI Taxonomy" id="1763456"/>
    <lineage>
        <taxon>Eukaryota</taxon>
        <taxon>Fungi</taxon>
        <taxon>Dikarya</taxon>
        <taxon>Ascomycota</taxon>
        <taxon>Pezizomycotina</taxon>
        <taxon>Leotiomycetes</taxon>
        <taxon>Helotiales</taxon>
        <taxon>Pezizellaceae</taxon>
        <taxon>Calycina</taxon>
    </lineage>
</organism>
<dbReference type="InterPro" id="IPR053178">
    <property type="entry name" value="Osmoadaptation_assoc"/>
</dbReference>
<dbReference type="EMBL" id="MU253757">
    <property type="protein sequence ID" value="KAG9248033.1"/>
    <property type="molecule type" value="Genomic_DNA"/>
</dbReference>
<dbReference type="Proteomes" id="UP000887226">
    <property type="component" value="Unassembled WGS sequence"/>
</dbReference>
<dbReference type="PANTHER" id="PTHR38111">
    <property type="entry name" value="ZN(2)-C6 FUNGAL-TYPE DOMAIN-CONTAINING PROTEIN-RELATED"/>
    <property type="match status" value="1"/>
</dbReference>
<dbReference type="PANTHER" id="PTHR38111:SF11">
    <property type="entry name" value="TRANSCRIPTION FACTOR DOMAIN-CONTAINING PROTEIN-RELATED"/>
    <property type="match status" value="1"/>
</dbReference>
<sequence>MNHLDLIKRGTAAYVFALTALGISLQSPKLAGKDGTLATCLILLIYELYEPTSNLNTAHEGHMAGIERLVQFRGVEQNETALGGALFKNITYALMVKSLQYRKTSRLKELIDQTVWWDMQGILFAKGHRLGNLLEDLDTYKTSAQHSLQASAGYLQLCAGLDMEFGSWYQDLLAESPSPIYWTSGNEPELLFPNINLALLLLDYWALRLALSTSIDIICSNVPD</sequence>
<gene>
    <name evidence="1" type="ORF">BJ878DRAFT_538710</name>
</gene>
<evidence type="ECO:0000313" key="1">
    <source>
        <dbReference type="EMBL" id="KAG9248033.1"/>
    </source>
</evidence>
<proteinExistence type="predicted"/>
<dbReference type="OrthoDB" id="4491390at2759"/>
<name>A0A9P7Z9F6_9HELO</name>
<comment type="caution">
    <text evidence="1">The sequence shown here is derived from an EMBL/GenBank/DDBJ whole genome shotgun (WGS) entry which is preliminary data.</text>
</comment>
<accession>A0A9P7Z9F6</accession>
<keyword evidence="2" id="KW-1185">Reference proteome</keyword>
<reference evidence="1" key="1">
    <citation type="journal article" date="2021" name="IMA Fungus">
        <title>Genomic characterization of three marine fungi, including Emericellopsis atlantica sp. nov. with signatures of a generalist lifestyle and marine biomass degradation.</title>
        <authorList>
            <person name="Hagestad O.C."/>
            <person name="Hou L."/>
            <person name="Andersen J.H."/>
            <person name="Hansen E.H."/>
            <person name="Altermark B."/>
            <person name="Li C."/>
            <person name="Kuhnert E."/>
            <person name="Cox R.J."/>
            <person name="Crous P.W."/>
            <person name="Spatafora J.W."/>
            <person name="Lail K."/>
            <person name="Amirebrahimi M."/>
            <person name="Lipzen A."/>
            <person name="Pangilinan J."/>
            <person name="Andreopoulos W."/>
            <person name="Hayes R.D."/>
            <person name="Ng V."/>
            <person name="Grigoriev I.V."/>
            <person name="Jackson S.A."/>
            <person name="Sutton T.D.S."/>
            <person name="Dobson A.D.W."/>
            <person name="Rama T."/>
        </authorList>
    </citation>
    <scope>NUCLEOTIDE SEQUENCE</scope>
    <source>
        <strain evidence="1">TRa3180A</strain>
    </source>
</reference>
<protein>
    <submittedName>
        <fullName evidence="1">Uncharacterized protein</fullName>
    </submittedName>
</protein>